<dbReference type="InterPro" id="IPR002347">
    <property type="entry name" value="SDR_fam"/>
</dbReference>
<dbReference type="RefSeq" id="XP_003958020.1">
    <property type="nucleotide sequence ID" value="XM_003957971.1"/>
</dbReference>
<evidence type="ECO:0000313" key="1">
    <source>
        <dbReference type="EMBL" id="CCF58885.1"/>
    </source>
</evidence>
<dbReference type="AlphaFoldDB" id="H2AWY5"/>
<dbReference type="Proteomes" id="UP000005220">
    <property type="component" value="Chromosome 6"/>
</dbReference>
<dbReference type="OrthoDB" id="10253736at2759"/>
<keyword evidence="2" id="KW-1185">Reference proteome</keyword>
<dbReference type="SUPFAM" id="SSF51735">
    <property type="entry name" value="NAD(P)-binding Rossmann-fold domains"/>
    <property type="match status" value="1"/>
</dbReference>
<dbReference type="PANTHER" id="PTHR24322:SF744">
    <property type="entry name" value="OXIDOREDUCTASE-LIKE PROTEIN SRL4"/>
    <property type="match status" value="1"/>
</dbReference>
<evidence type="ECO:0000313" key="2">
    <source>
        <dbReference type="Proteomes" id="UP000005220"/>
    </source>
</evidence>
<dbReference type="EMBL" id="HE650826">
    <property type="protein sequence ID" value="CCF58885.1"/>
    <property type="molecule type" value="Genomic_DNA"/>
</dbReference>
<dbReference type="STRING" id="1071382.H2AWY5"/>
<reference evidence="1 2" key="1">
    <citation type="journal article" date="2011" name="Proc. Natl. Acad. Sci. U.S.A.">
        <title>Evolutionary erosion of yeast sex chromosomes by mating-type switching accidents.</title>
        <authorList>
            <person name="Gordon J.L."/>
            <person name="Armisen D."/>
            <person name="Proux-Wera E."/>
            <person name="Oheigeartaigh S.S."/>
            <person name="Byrne K.P."/>
            <person name="Wolfe K.H."/>
        </authorList>
    </citation>
    <scope>NUCLEOTIDE SEQUENCE [LARGE SCALE GENOMIC DNA]</scope>
    <source>
        <strain evidence="2">ATCC 22294 / BCRC 22015 / CBS 2517 / CECT 1963 / NBRC 1671 / NRRL Y-8276</strain>
    </source>
</reference>
<protein>
    <submittedName>
        <fullName evidence="1">Uncharacterized protein</fullName>
    </submittedName>
</protein>
<accession>H2AWY5</accession>
<gene>
    <name evidence="1" type="primary">KAFR0F02890</name>
    <name evidence="1" type="ORF">KAFR_0F02890</name>
</gene>
<dbReference type="eggNOG" id="ENOG502S2NP">
    <property type="taxonomic scope" value="Eukaryota"/>
</dbReference>
<name>H2AWY5_KAZAF</name>
<dbReference type="KEGG" id="kaf:KAFR_0F02890"/>
<sequence length="275" mass="31542">MVLSAFLYNRLLKIYQLLSAGKRLDPQNDTILVLGGSTTSFGRALCEILVKGYKCKVLNLDKKDSLTQLPFTNYKFIKCHFTNRNSVLNALSRLKELEEDITVIINNVQEGITSLYSTKVPLDPITAFERCAYANLINPIIVFNYYLRELVDKRRRNGRYIINISSELTKHDVGVGMYYVSSKAGLNQFHDGFNSELQVCNELNSFKCLLVYLPYVKEFSRWEHMSSDLANDLVEAMLFGKLGEVTLCEDYSNFRSGGLYSETIFKILTVLRDWK</sequence>
<proteinExistence type="predicted"/>
<dbReference type="FunCoup" id="H2AWY5">
    <property type="interactions" value="35"/>
</dbReference>
<dbReference type="GO" id="GO:0016616">
    <property type="term" value="F:oxidoreductase activity, acting on the CH-OH group of donors, NAD or NADP as acceptor"/>
    <property type="evidence" value="ECO:0007669"/>
    <property type="project" value="TreeGrafter"/>
</dbReference>
<dbReference type="HOGENOM" id="CLU_064112_0_0_1"/>
<dbReference type="GeneID" id="13884353"/>
<dbReference type="Pfam" id="PF00106">
    <property type="entry name" value="adh_short"/>
    <property type="match status" value="1"/>
</dbReference>
<dbReference type="InParanoid" id="H2AWY5"/>
<organism evidence="1 2">
    <name type="scientific">Kazachstania africana (strain ATCC 22294 / BCRC 22015 / CBS 2517 / CECT 1963 / NBRC 1671 / NRRL Y-8276)</name>
    <name type="common">Yeast</name>
    <name type="synonym">Kluyveromyces africanus</name>
    <dbReference type="NCBI Taxonomy" id="1071382"/>
    <lineage>
        <taxon>Eukaryota</taxon>
        <taxon>Fungi</taxon>
        <taxon>Dikarya</taxon>
        <taxon>Ascomycota</taxon>
        <taxon>Saccharomycotina</taxon>
        <taxon>Saccharomycetes</taxon>
        <taxon>Saccharomycetales</taxon>
        <taxon>Saccharomycetaceae</taxon>
        <taxon>Kazachstania</taxon>
    </lineage>
</organism>
<dbReference type="InterPro" id="IPR036291">
    <property type="entry name" value="NAD(P)-bd_dom_sf"/>
</dbReference>
<dbReference type="PANTHER" id="PTHR24322">
    <property type="entry name" value="PKSB"/>
    <property type="match status" value="1"/>
</dbReference>
<dbReference type="GO" id="GO:0009200">
    <property type="term" value="P:deoxyribonucleoside triphosphate metabolic process"/>
    <property type="evidence" value="ECO:0007669"/>
    <property type="project" value="EnsemblFungi"/>
</dbReference>
<dbReference type="Gene3D" id="3.40.50.720">
    <property type="entry name" value="NAD(P)-binding Rossmann-like Domain"/>
    <property type="match status" value="1"/>
</dbReference>